<dbReference type="AlphaFoldDB" id="A0A6B9FGG5"/>
<dbReference type="InterPro" id="IPR051797">
    <property type="entry name" value="TrmB-like"/>
</dbReference>
<accession>A0A6B9FGG5</accession>
<dbReference type="InterPro" id="IPR002831">
    <property type="entry name" value="Tscrpt_reg_TrmB_N"/>
</dbReference>
<dbReference type="EMBL" id="CP034345">
    <property type="protein sequence ID" value="QGX96149.1"/>
    <property type="molecule type" value="Genomic_DNA"/>
</dbReference>
<feature type="domain" description="Transcription regulator TrmB N-terminal" evidence="1">
    <location>
        <begin position="4"/>
        <end position="71"/>
    </location>
</feature>
<dbReference type="PANTHER" id="PTHR34293">
    <property type="entry name" value="HTH-TYPE TRANSCRIPTIONAL REGULATOR TRMBL2"/>
    <property type="match status" value="1"/>
</dbReference>
<dbReference type="Gene3D" id="1.10.10.10">
    <property type="entry name" value="Winged helix-like DNA-binding domain superfamily/Winged helix DNA-binding domain"/>
    <property type="match status" value="1"/>
</dbReference>
<dbReference type="InterPro" id="IPR036388">
    <property type="entry name" value="WH-like_DNA-bd_sf"/>
</dbReference>
<dbReference type="SUPFAM" id="SSF46785">
    <property type="entry name" value="Winged helix' DNA-binding domain"/>
    <property type="match status" value="1"/>
</dbReference>
<dbReference type="InterPro" id="IPR036390">
    <property type="entry name" value="WH_DNA-bd_sf"/>
</dbReference>
<protein>
    <submittedName>
        <fullName evidence="3">TrmB family transcriptional regulator</fullName>
    </submittedName>
</protein>
<evidence type="ECO:0000313" key="3">
    <source>
        <dbReference type="EMBL" id="QGX96149.1"/>
    </source>
</evidence>
<feature type="domain" description="DUF7436" evidence="2">
    <location>
        <begin position="110"/>
        <end position="265"/>
    </location>
</feature>
<dbReference type="GeneID" id="99243932"/>
<dbReference type="PANTHER" id="PTHR34293:SF1">
    <property type="entry name" value="HTH-TYPE TRANSCRIPTIONAL REGULATOR TRMBL2"/>
    <property type="match status" value="1"/>
</dbReference>
<dbReference type="RefSeq" id="WP_157690610.1">
    <property type="nucleotide sequence ID" value="NZ_CP034345.1"/>
</dbReference>
<dbReference type="Pfam" id="PF01978">
    <property type="entry name" value="TrmB"/>
    <property type="match status" value="1"/>
</dbReference>
<evidence type="ECO:0000313" key="4">
    <source>
        <dbReference type="Proteomes" id="UP000428325"/>
    </source>
</evidence>
<dbReference type="Proteomes" id="UP000428325">
    <property type="component" value="Chromosome"/>
</dbReference>
<evidence type="ECO:0000259" key="1">
    <source>
        <dbReference type="Pfam" id="PF01978"/>
    </source>
</evidence>
<reference evidence="3 4" key="1">
    <citation type="submission" date="2018-12" db="EMBL/GenBank/DDBJ databases">
        <title>Complete genome sequence of Haloplanus rallus MBLA0036.</title>
        <authorList>
            <person name="Nam Y.-d."/>
            <person name="Kang J."/>
            <person name="Chung W.-H."/>
            <person name="Park Y.S."/>
        </authorList>
    </citation>
    <scope>NUCLEOTIDE SEQUENCE [LARGE SCALE GENOMIC DNA]</scope>
    <source>
        <strain evidence="3 4">MBLA0036</strain>
    </source>
</reference>
<dbReference type="OrthoDB" id="202962at2157"/>
<dbReference type="Pfam" id="PF24217">
    <property type="entry name" value="DUF7436"/>
    <property type="match status" value="1"/>
</dbReference>
<dbReference type="KEGG" id="hra:EI982_15870"/>
<organism evidence="3 4">
    <name type="scientific">Haloplanus rallus</name>
    <dbReference type="NCBI Taxonomy" id="1816183"/>
    <lineage>
        <taxon>Archaea</taxon>
        <taxon>Methanobacteriati</taxon>
        <taxon>Methanobacteriota</taxon>
        <taxon>Stenosarchaea group</taxon>
        <taxon>Halobacteria</taxon>
        <taxon>Halobacteriales</taxon>
        <taxon>Haloferacaceae</taxon>
        <taxon>Haloplanus</taxon>
    </lineage>
</organism>
<dbReference type="InterPro" id="IPR055859">
    <property type="entry name" value="DUF7436"/>
</dbReference>
<keyword evidence="4" id="KW-1185">Reference proteome</keyword>
<evidence type="ECO:0000259" key="2">
    <source>
        <dbReference type="Pfam" id="PF24217"/>
    </source>
</evidence>
<name>A0A6B9FGG5_9EURY</name>
<proteinExistence type="predicted"/>
<gene>
    <name evidence="3" type="ORF">EI982_15870</name>
</gene>
<sequence>MATLRDLGLSEYESRTYRELLDQGPTTAKELSASSDVPMGRIYDVLNDLEGNGLVRSQAASRPKKYVAVEPDAALDRLVEARKRELDQQAERYEAVADDLIDDLDAADSVQGQFWTAAVGADETVELFLERLSAADEQIHYVVGLPSPQIDLGTVGQQVLEAFEAALDRGVTVQVLVHPELIETVPEELNERFETRLGDYDRYEIRGSPSIDGTFTLIDGEEVCIEVPNPLDSSEVFAMIDFKDATFADDVRTVFEEQWAESTPVQRP</sequence>